<sequence length="242" mass="27766">MPVSDEHHTDYWPIPPRKLPLPPPGLSINKLAALYPRERLLVHPLQWSDRQIALLNCRIHYSGDQSAASHGDANMNTDPPPPKSQLELFLADRLKFRLTHEEFIETTRRLLRPLGGRISIDNRYIARLYFNQRPGAGIVCSRFSVSFKSPTRKTITFTCFNHDQTGVERTIFFSPPRNLRYGMNLPGMYRSNALSNLHYQEDPLKDPFLVAVLIALAQEKRRRAPKPEPRSSSFREGTGQSH</sequence>
<organism evidence="1 2">
    <name type="scientific">Chaetomium tenue</name>
    <dbReference type="NCBI Taxonomy" id="1854479"/>
    <lineage>
        <taxon>Eukaryota</taxon>
        <taxon>Fungi</taxon>
        <taxon>Dikarya</taxon>
        <taxon>Ascomycota</taxon>
        <taxon>Pezizomycotina</taxon>
        <taxon>Sordariomycetes</taxon>
        <taxon>Sordariomycetidae</taxon>
        <taxon>Sordariales</taxon>
        <taxon>Chaetomiaceae</taxon>
        <taxon>Chaetomium</taxon>
    </lineage>
</organism>
<accession>A0ACB7PKE7</accession>
<evidence type="ECO:0000313" key="2">
    <source>
        <dbReference type="Proteomes" id="UP000724584"/>
    </source>
</evidence>
<gene>
    <name evidence="1" type="ORF">F5144DRAFT_588242</name>
</gene>
<reference evidence="1 2" key="1">
    <citation type="journal article" date="2021" name="Nat. Commun.">
        <title>Genetic determinants of endophytism in the Arabidopsis root mycobiome.</title>
        <authorList>
            <person name="Mesny F."/>
            <person name="Miyauchi S."/>
            <person name="Thiergart T."/>
            <person name="Pickel B."/>
            <person name="Atanasova L."/>
            <person name="Karlsson M."/>
            <person name="Huettel B."/>
            <person name="Barry K.W."/>
            <person name="Haridas S."/>
            <person name="Chen C."/>
            <person name="Bauer D."/>
            <person name="Andreopoulos W."/>
            <person name="Pangilinan J."/>
            <person name="LaButti K."/>
            <person name="Riley R."/>
            <person name="Lipzen A."/>
            <person name="Clum A."/>
            <person name="Drula E."/>
            <person name="Henrissat B."/>
            <person name="Kohler A."/>
            <person name="Grigoriev I.V."/>
            <person name="Martin F.M."/>
            <person name="Hacquard S."/>
        </authorList>
    </citation>
    <scope>NUCLEOTIDE SEQUENCE [LARGE SCALE GENOMIC DNA]</scope>
    <source>
        <strain evidence="1 2">MPI-SDFR-AT-0079</strain>
    </source>
</reference>
<dbReference type="EMBL" id="JAGIZQ010000001">
    <property type="protein sequence ID" value="KAH6649551.1"/>
    <property type="molecule type" value="Genomic_DNA"/>
</dbReference>
<comment type="caution">
    <text evidence="1">The sequence shown here is derived from an EMBL/GenBank/DDBJ whole genome shotgun (WGS) entry which is preliminary data.</text>
</comment>
<proteinExistence type="predicted"/>
<protein>
    <submittedName>
        <fullName evidence="1">Uncharacterized protein</fullName>
    </submittedName>
</protein>
<evidence type="ECO:0000313" key="1">
    <source>
        <dbReference type="EMBL" id="KAH6649551.1"/>
    </source>
</evidence>
<keyword evidence="2" id="KW-1185">Reference proteome</keyword>
<name>A0ACB7PKE7_9PEZI</name>
<dbReference type="Proteomes" id="UP000724584">
    <property type="component" value="Unassembled WGS sequence"/>
</dbReference>